<feature type="compositionally biased region" description="Polar residues" evidence="1">
    <location>
        <begin position="47"/>
        <end position="58"/>
    </location>
</feature>
<accession>A0A8H6KCM5</accession>
<name>A0A8H6KCM5_9PEZI</name>
<reference evidence="2" key="1">
    <citation type="journal article" date="2020" name="Phytopathology">
        <title>Genome Sequence Resources of Colletotrichum truncatum, C. plurivorum, C. musicola, and C. sojae: Four Species Pathogenic to Soybean (Glycine max).</title>
        <authorList>
            <person name="Rogerio F."/>
            <person name="Boufleur T.R."/>
            <person name="Ciampi-Guillardi M."/>
            <person name="Sukno S.A."/>
            <person name="Thon M.R."/>
            <person name="Massola Junior N.S."/>
            <person name="Baroncelli R."/>
        </authorList>
    </citation>
    <scope>NUCLEOTIDE SEQUENCE</scope>
    <source>
        <strain evidence="2">LFN00145</strain>
    </source>
</reference>
<feature type="region of interest" description="Disordered" evidence="1">
    <location>
        <begin position="1"/>
        <end position="154"/>
    </location>
</feature>
<feature type="compositionally biased region" description="Acidic residues" evidence="1">
    <location>
        <begin position="118"/>
        <end position="136"/>
    </location>
</feature>
<keyword evidence="3" id="KW-1185">Reference proteome</keyword>
<evidence type="ECO:0000313" key="2">
    <source>
        <dbReference type="EMBL" id="KAF6828561.1"/>
    </source>
</evidence>
<evidence type="ECO:0000313" key="3">
    <source>
        <dbReference type="Proteomes" id="UP000654918"/>
    </source>
</evidence>
<feature type="compositionally biased region" description="Polar residues" evidence="1">
    <location>
        <begin position="22"/>
        <end position="31"/>
    </location>
</feature>
<sequence>MLSIVQAWDELSSGSGGSTTTPQAMSSSHPQASPRRSARIARRYNSFSRANTPGSGSSPEKGRGADDSGLTSDISGGLFNPIRDESDDKGGNGSWEVSSFLFGDGPEVKWMDQSGEVVEGDDGEWEDMSADDDAQGDNEKGDDAQDDEDDIYDP</sequence>
<dbReference type="AlphaFoldDB" id="A0A8H6KCM5"/>
<protein>
    <submittedName>
        <fullName evidence="2">Uncharacterized protein</fullName>
    </submittedName>
</protein>
<evidence type="ECO:0000256" key="1">
    <source>
        <dbReference type="SAM" id="MobiDB-lite"/>
    </source>
</evidence>
<proteinExistence type="predicted"/>
<comment type="caution">
    <text evidence="2">The sequence shown here is derived from an EMBL/GenBank/DDBJ whole genome shotgun (WGS) entry which is preliminary data.</text>
</comment>
<organism evidence="2 3">
    <name type="scientific">Colletotrichum plurivorum</name>
    <dbReference type="NCBI Taxonomy" id="2175906"/>
    <lineage>
        <taxon>Eukaryota</taxon>
        <taxon>Fungi</taxon>
        <taxon>Dikarya</taxon>
        <taxon>Ascomycota</taxon>
        <taxon>Pezizomycotina</taxon>
        <taxon>Sordariomycetes</taxon>
        <taxon>Hypocreomycetidae</taxon>
        <taxon>Glomerellales</taxon>
        <taxon>Glomerellaceae</taxon>
        <taxon>Colletotrichum</taxon>
        <taxon>Colletotrichum orchidearum species complex</taxon>
    </lineage>
</organism>
<gene>
    <name evidence="2" type="ORF">CPLU01_08430</name>
</gene>
<dbReference type="EMBL" id="WIGO01000120">
    <property type="protein sequence ID" value="KAF6828561.1"/>
    <property type="molecule type" value="Genomic_DNA"/>
</dbReference>
<feature type="compositionally biased region" description="Acidic residues" evidence="1">
    <location>
        <begin position="144"/>
        <end position="154"/>
    </location>
</feature>
<dbReference type="Proteomes" id="UP000654918">
    <property type="component" value="Unassembled WGS sequence"/>
</dbReference>